<accession>A0AAD3SRU7</accession>
<comment type="caution">
    <text evidence="1">The sequence shown here is derived from an EMBL/GenBank/DDBJ whole genome shotgun (WGS) entry which is preliminary data.</text>
</comment>
<dbReference type="Proteomes" id="UP001279734">
    <property type="component" value="Unassembled WGS sequence"/>
</dbReference>
<evidence type="ECO:0000313" key="1">
    <source>
        <dbReference type="EMBL" id="GMH16863.1"/>
    </source>
</evidence>
<reference evidence="1" key="1">
    <citation type="submission" date="2023-05" db="EMBL/GenBank/DDBJ databases">
        <title>Nepenthes gracilis genome sequencing.</title>
        <authorList>
            <person name="Fukushima K."/>
        </authorList>
    </citation>
    <scope>NUCLEOTIDE SEQUENCE</scope>
    <source>
        <strain evidence="1">SING2019-196</strain>
    </source>
</reference>
<gene>
    <name evidence="1" type="ORF">Nepgr_018704</name>
</gene>
<name>A0AAD3SRU7_NEPGR</name>
<protein>
    <submittedName>
        <fullName evidence="1">Uncharacterized protein</fullName>
    </submittedName>
</protein>
<dbReference type="AlphaFoldDB" id="A0AAD3SRU7"/>
<sequence>MSSSNKFAVLQSVEIIKATGESVCNQDGVKFVQHIATSYEHLSWLRQLDHGSDQGEVSVGPVDPVSQADCADEIKAQNEAFCEAAEQPHSTQCPAIYLGVHNGFYQEDISKERHHDSDAARMTPRCCQPVLGPTSTLIRMVR</sequence>
<evidence type="ECO:0000313" key="2">
    <source>
        <dbReference type="Proteomes" id="UP001279734"/>
    </source>
</evidence>
<dbReference type="EMBL" id="BSYO01000017">
    <property type="protein sequence ID" value="GMH16863.1"/>
    <property type="molecule type" value="Genomic_DNA"/>
</dbReference>
<organism evidence="1 2">
    <name type="scientific">Nepenthes gracilis</name>
    <name type="common">Slender pitcher plant</name>
    <dbReference type="NCBI Taxonomy" id="150966"/>
    <lineage>
        <taxon>Eukaryota</taxon>
        <taxon>Viridiplantae</taxon>
        <taxon>Streptophyta</taxon>
        <taxon>Embryophyta</taxon>
        <taxon>Tracheophyta</taxon>
        <taxon>Spermatophyta</taxon>
        <taxon>Magnoliopsida</taxon>
        <taxon>eudicotyledons</taxon>
        <taxon>Gunneridae</taxon>
        <taxon>Pentapetalae</taxon>
        <taxon>Caryophyllales</taxon>
        <taxon>Nepenthaceae</taxon>
        <taxon>Nepenthes</taxon>
    </lineage>
</organism>
<proteinExistence type="predicted"/>
<keyword evidence="2" id="KW-1185">Reference proteome</keyword>